<evidence type="ECO:0000313" key="1">
    <source>
        <dbReference type="EMBL" id="JAS93009.1"/>
    </source>
</evidence>
<dbReference type="PANTHER" id="PTHR19446">
    <property type="entry name" value="REVERSE TRANSCRIPTASES"/>
    <property type="match status" value="1"/>
</dbReference>
<protein>
    <recommendedName>
        <fullName evidence="2">Reverse transcriptase domain-containing protein</fullName>
    </recommendedName>
</protein>
<feature type="non-terminal residue" evidence="1">
    <location>
        <position position="1"/>
    </location>
</feature>
<organism evidence="1">
    <name type="scientific">Homalodisca liturata</name>
    <dbReference type="NCBI Taxonomy" id="320908"/>
    <lineage>
        <taxon>Eukaryota</taxon>
        <taxon>Metazoa</taxon>
        <taxon>Ecdysozoa</taxon>
        <taxon>Arthropoda</taxon>
        <taxon>Hexapoda</taxon>
        <taxon>Insecta</taxon>
        <taxon>Pterygota</taxon>
        <taxon>Neoptera</taxon>
        <taxon>Paraneoptera</taxon>
        <taxon>Hemiptera</taxon>
        <taxon>Auchenorrhyncha</taxon>
        <taxon>Membracoidea</taxon>
        <taxon>Cicadellidae</taxon>
        <taxon>Cicadellinae</taxon>
        <taxon>Proconiini</taxon>
        <taxon>Homalodisca</taxon>
    </lineage>
</organism>
<dbReference type="EMBL" id="GECU01014697">
    <property type="protein sequence ID" value="JAS93009.1"/>
    <property type="molecule type" value="Transcribed_RNA"/>
</dbReference>
<name>A0A1B6J1F5_9HEMI</name>
<reference evidence="1" key="1">
    <citation type="submission" date="2015-11" db="EMBL/GenBank/DDBJ databases">
        <title>De novo transcriptome assembly of four potential Pierce s Disease insect vectors from Arizona vineyards.</title>
        <authorList>
            <person name="Tassone E.E."/>
        </authorList>
    </citation>
    <scope>NUCLEOTIDE SEQUENCE</scope>
</reference>
<evidence type="ECO:0008006" key="2">
    <source>
        <dbReference type="Google" id="ProtNLM"/>
    </source>
</evidence>
<accession>A0A1B6J1F5</accession>
<proteinExistence type="predicted"/>
<sequence length="175" mass="19027">TDAKRTHNVQFIENSPNPCKAAWEVVNDSRSKKPKVVSSSSPDSFNNFFVDTVEEIVSSIPAGVQDPLNFRTINAEHGQGPCLSQWKEVTPSEVVKIVKNFKASSSPDIYGVSCKVLKAVIDTVAVPLCTAINSCLRQGVFPAKLKVARTVPIFKKGNAEDIANYRPISVLPIVS</sequence>
<feature type="non-terminal residue" evidence="1">
    <location>
        <position position="175"/>
    </location>
</feature>
<dbReference type="AlphaFoldDB" id="A0A1B6J1F5"/>
<gene>
    <name evidence="1" type="ORF">g.98</name>
</gene>